<comment type="caution">
    <text evidence="1">The sequence shown here is derived from an EMBL/GenBank/DDBJ whole genome shotgun (WGS) entry which is preliminary data.</text>
</comment>
<accession>A0ABY1ZHT8</accession>
<keyword evidence="2" id="KW-1185">Reference proteome</keyword>
<dbReference type="RefSeq" id="WP_131482756.1">
    <property type="nucleotide sequence ID" value="NZ_SJDL01000025.1"/>
</dbReference>
<gene>
    <name evidence="1" type="ORF">EZI54_15310</name>
</gene>
<protein>
    <recommendedName>
        <fullName evidence="3">DUF2185 domain-containing protein</fullName>
    </recommendedName>
</protein>
<dbReference type="Proteomes" id="UP000313645">
    <property type="component" value="Unassembled WGS sequence"/>
</dbReference>
<reference evidence="1 2" key="1">
    <citation type="submission" date="2019-02" db="EMBL/GenBank/DDBJ databases">
        <title>Marinobacter halodurans sp. nov., a marine bacterium isolated from sea tidal flat.</title>
        <authorList>
            <person name="Yoo Y."/>
            <person name="Lee D.W."/>
            <person name="Kim B.S."/>
            <person name="Kim J.-J."/>
        </authorList>
    </citation>
    <scope>NUCLEOTIDE SEQUENCE [LARGE SCALE GENOMIC DNA]</scope>
    <source>
        <strain evidence="1 2">YJ-S3-2</strain>
    </source>
</reference>
<evidence type="ECO:0000313" key="1">
    <source>
        <dbReference type="EMBL" id="TBW53348.1"/>
    </source>
</evidence>
<proteinExistence type="predicted"/>
<name>A0ABY1ZHT8_9GAMM</name>
<evidence type="ECO:0008006" key="3">
    <source>
        <dbReference type="Google" id="ProtNLM"/>
    </source>
</evidence>
<organism evidence="1 2">
    <name type="scientific">Marinobacter halodurans</name>
    <dbReference type="NCBI Taxonomy" id="2528979"/>
    <lineage>
        <taxon>Bacteria</taxon>
        <taxon>Pseudomonadati</taxon>
        <taxon>Pseudomonadota</taxon>
        <taxon>Gammaproteobacteria</taxon>
        <taxon>Pseudomonadales</taxon>
        <taxon>Marinobacteraceae</taxon>
        <taxon>Marinobacter</taxon>
    </lineage>
</organism>
<sequence length="95" mass="10650">MSDWPFDQPENCSAITSKDIAFDGAPILQVFHDEDDHGWQFLGLGEPVPENTAIICMAGIVKLDPSVKEVAHIEPGWFAWQEQVADKWKIEILEG</sequence>
<dbReference type="EMBL" id="SJDL01000025">
    <property type="protein sequence ID" value="TBW53348.1"/>
    <property type="molecule type" value="Genomic_DNA"/>
</dbReference>
<evidence type="ECO:0000313" key="2">
    <source>
        <dbReference type="Proteomes" id="UP000313645"/>
    </source>
</evidence>